<name>A0AAW2J8Q5_SESRA</name>
<dbReference type="EMBL" id="JACGWJ010000577">
    <property type="protein sequence ID" value="KAL0290956.1"/>
    <property type="molecule type" value="Genomic_DNA"/>
</dbReference>
<reference evidence="1" key="1">
    <citation type="submission" date="2020-06" db="EMBL/GenBank/DDBJ databases">
        <authorList>
            <person name="Li T."/>
            <person name="Hu X."/>
            <person name="Zhang T."/>
            <person name="Song X."/>
            <person name="Zhang H."/>
            <person name="Dai N."/>
            <person name="Sheng W."/>
            <person name="Hou X."/>
            <person name="Wei L."/>
        </authorList>
    </citation>
    <scope>NUCLEOTIDE SEQUENCE</scope>
    <source>
        <strain evidence="1">G02</strain>
        <tissue evidence="1">Leaf</tissue>
    </source>
</reference>
<dbReference type="AlphaFoldDB" id="A0AAW2J8Q5"/>
<comment type="caution">
    <text evidence="1">The sequence shown here is derived from an EMBL/GenBank/DDBJ whole genome shotgun (WGS) entry which is preliminary data.</text>
</comment>
<protein>
    <recommendedName>
        <fullName evidence="2">Secreted protein</fullName>
    </recommendedName>
</protein>
<evidence type="ECO:0000313" key="1">
    <source>
        <dbReference type="EMBL" id="KAL0290956.1"/>
    </source>
</evidence>
<sequence length="80" mass="8738">MPAFLRSLTIVVVETAEIVRFGALGGVPPRPGARQYPFFLDGHESLCDRNGQGNLNNIHPLERKLLVSSRCGVSWKGPPP</sequence>
<accession>A0AAW2J8Q5</accession>
<organism evidence="1">
    <name type="scientific">Sesamum radiatum</name>
    <name type="common">Black benniseed</name>
    <dbReference type="NCBI Taxonomy" id="300843"/>
    <lineage>
        <taxon>Eukaryota</taxon>
        <taxon>Viridiplantae</taxon>
        <taxon>Streptophyta</taxon>
        <taxon>Embryophyta</taxon>
        <taxon>Tracheophyta</taxon>
        <taxon>Spermatophyta</taxon>
        <taxon>Magnoliopsida</taxon>
        <taxon>eudicotyledons</taxon>
        <taxon>Gunneridae</taxon>
        <taxon>Pentapetalae</taxon>
        <taxon>asterids</taxon>
        <taxon>lamiids</taxon>
        <taxon>Lamiales</taxon>
        <taxon>Pedaliaceae</taxon>
        <taxon>Sesamum</taxon>
    </lineage>
</organism>
<proteinExistence type="predicted"/>
<reference evidence="1" key="2">
    <citation type="journal article" date="2024" name="Plant">
        <title>Genomic evolution and insights into agronomic trait innovations of Sesamum species.</title>
        <authorList>
            <person name="Miao H."/>
            <person name="Wang L."/>
            <person name="Qu L."/>
            <person name="Liu H."/>
            <person name="Sun Y."/>
            <person name="Le M."/>
            <person name="Wang Q."/>
            <person name="Wei S."/>
            <person name="Zheng Y."/>
            <person name="Lin W."/>
            <person name="Duan Y."/>
            <person name="Cao H."/>
            <person name="Xiong S."/>
            <person name="Wang X."/>
            <person name="Wei L."/>
            <person name="Li C."/>
            <person name="Ma Q."/>
            <person name="Ju M."/>
            <person name="Zhao R."/>
            <person name="Li G."/>
            <person name="Mu C."/>
            <person name="Tian Q."/>
            <person name="Mei H."/>
            <person name="Zhang T."/>
            <person name="Gao T."/>
            <person name="Zhang H."/>
        </authorList>
    </citation>
    <scope>NUCLEOTIDE SEQUENCE</scope>
    <source>
        <strain evidence="1">G02</strain>
    </source>
</reference>
<gene>
    <name evidence="1" type="ORF">Sradi_7038500</name>
</gene>
<evidence type="ECO:0008006" key="2">
    <source>
        <dbReference type="Google" id="ProtNLM"/>
    </source>
</evidence>